<keyword evidence="5 7" id="KW-0472">Membrane</keyword>
<evidence type="ECO:0000256" key="7">
    <source>
        <dbReference type="HAMAP-Rule" id="MF_01416"/>
    </source>
</evidence>
<protein>
    <recommendedName>
        <fullName evidence="7">ATP synthase subunit delta</fullName>
    </recommendedName>
    <alternativeName>
        <fullName evidence="7">ATP synthase F(1) sector subunit delta</fullName>
    </alternativeName>
    <alternativeName>
        <fullName evidence="7">F-type ATPase subunit delta</fullName>
        <shortName evidence="7">F-ATPase subunit delta</shortName>
    </alternativeName>
</protein>
<comment type="similarity">
    <text evidence="7">Belongs to the ATPase delta chain family.</text>
</comment>
<dbReference type="HAMAP" id="MF_01416">
    <property type="entry name" value="ATP_synth_delta_bact"/>
    <property type="match status" value="1"/>
</dbReference>
<dbReference type="RefSeq" id="WP_371754641.1">
    <property type="nucleotide sequence ID" value="NZ_JAYJLD010000018.1"/>
</dbReference>
<dbReference type="NCBIfam" id="TIGR01145">
    <property type="entry name" value="ATP_synt_delta"/>
    <property type="match status" value="1"/>
</dbReference>
<keyword evidence="7" id="KW-1003">Cell membrane</keyword>
<evidence type="ECO:0000256" key="1">
    <source>
        <dbReference type="ARBA" id="ARBA00004370"/>
    </source>
</evidence>
<evidence type="ECO:0000256" key="6">
    <source>
        <dbReference type="ARBA" id="ARBA00023310"/>
    </source>
</evidence>
<evidence type="ECO:0000256" key="3">
    <source>
        <dbReference type="ARBA" id="ARBA00022781"/>
    </source>
</evidence>
<dbReference type="Gene3D" id="1.10.520.20">
    <property type="entry name" value="N-terminal domain of the delta subunit of the F1F0-ATP synthase"/>
    <property type="match status" value="1"/>
</dbReference>
<sequence>MSEGVIARRYARALFELAQEHNALDAVEADLKVVNQAIEDSPEFHNFLLHPQIDTKIKKEKMSNIFSGKITEQVFSLLLLLLDRRRENILSAMVQEFVKMANEARNIAEATFVSAVPLNSEELNEVGAQFGEKIKKTLRVANVVDPSIIGGLIVRIDDRLYDGSVKNKLSKFKHKLYRQG</sequence>
<keyword evidence="2 7" id="KW-0813">Transport</keyword>
<name>A0ABU5ZJ45_9BACL</name>
<keyword evidence="4 7" id="KW-0406">Ion transport</keyword>
<organism evidence="8 9">
    <name type="scientific">Ferviditalea candida</name>
    <dbReference type="NCBI Taxonomy" id="3108399"/>
    <lineage>
        <taxon>Bacteria</taxon>
        <taxon>Bacillati</taxon>
        <taxon>Bacillota</taxon>
        <taxon>Bacilli</taxon>
        <taxon>Bacillales</taxon>
        <taxon>Paenibacillaceae</taxon>
        <taxon>Ferviditalea</taxon>
    </lineage>
</organism>
<comment type="caution">
    <text evidence="8">The sequence shown here is derived from an EMBL/GenBank/DDBJ whole genome shotgun (WGS) entry which is preliminary data.</text>
</comment>
<keyword evidence="7" id="KW-0139">CF(1)</keyword>
<dbReference type="SUPFAM" id="SSF47928">
    <property type="entry name" value="N-terminal domain of the delta subunit of the F1F0-ATP synthase"/>
    <property type="match status" value="1"/>
</dbReference>
<accession>A0ABU5ZJ45</accession>
<dbReference type="Proteomes" id="UP001310386">
    <property type="component" value="Unassembled WGS sequence"/>
</dbReference>
<evidence type="ECO:0000313" key="9">
    <source>
        <dbReference type="Proteomes" id="UP001310386"/>
    </source>
</evidence>
<comment type="function">
    <text evidence="7">This protein is part of the stalk that links CF(0) to CF(1). It either transmits conformational changes from CF(0) to CF(1) or is implicated in proton conduction.</text>
</comment>
<comment type="subcellular location">
    <subcellularLocation>
        <location evidence="7">Cell membrane</location>
        <topology evidence="7">Peripheral membrane protein</topology>
    </subcellularLocation>
    <subcellularLocation>
        <location evidence="1">Membrane</location>
    </subcellularLocation>
</comment>
<dbReference type="Pfam" id="PF00213">
    <property type="entry name" value="OSCP"/>
    <property type="match status" value="1"/>
</dbReference>
<dbReference type="NCBIfam" id="NF004403">
    <property type="entry name" value="PRK05758.2-4"/>
    <property type="match status" value="1"/>
</dbReference>
<keyword evidence="9" id="KW-1185">Reference proteome</keyword>
<dbReference type="InterPro" id="IPR000711">
    <property type="entry name" value="ATPase_OSCP/dsu"/>
</dbReference>
<dbReference type="PANTHER" id="PTHR11910">
    <property type="entry name" value="ATP SYNTHASE DELTA CHAIN"/>
    <property type="match status" value="1"/>
</dbReference>
<evidence type="ECO:0000256" key="4">
    <source>
        <dbReference type="ARBA" id="ARBA00023065"/>
    </source>
</evidence>
<evidence type="ECO:0000256" key="5">
    <source>
        <dbReference type="ARBA" id="ARBA00023136"/>
    </source>
</evidence>
<keyword evidence="6 7" id="KW-0066">ATP synthesis</keyword>
<evidence type="ECO:0000313" key="8">
    <source>
        <dbReference type="EMBL" id="MEB3102518.1"/>
    </source>
</evidence>
<reference evidence="8" key="1">
    <citation type="submission" date="2023-12" db="EMBL/GenBank/DDBJ databases">
        <title>Fervidustalea candida gen. nov., sp. nov., a novel member of the family Paenibacillaceae isolated from a geothermal area.</title>
        <authorList>
            <person name="Li W.-J."/>
            <person name="Jiao J.-Y."/>
            <person name="Chen Y."/>
        </authorList>
    </citation>
    <scope>NUCLEOTIDE SEQUENCE</scope>
    <source>
        <strain evidence="8">SYSU GA230002</strain>
    </source>
</reference>
<gene>
    <name evidence="7" type="primary">atpH</name>
    <name evidence="8" type="ORF">VF724_12680</name>
</gene>
<dbReference type="PRINTS" id="PR00125">
    <property type="entry name" value="ATPASEDELTA"/>
</dbReference>
<comment type="function">
    <text evidence="7">F(1)F(0) ATP synthase produces ATP from ADP in the presence of a proton or sodium gradient. F-type ATPases consist of two structural domains, F(1) containing the extramembraneous catalytic core and F(0) containing the membrane proton channel, linked together by a central stalk and a peripheral stalk. During catalysis, ATP synthesis in the catalytic domain of F(1) is coupled via a rotary mechanism of the central stalk subunits to proton translocation.</text>
</comment>
<keyword evidence="3 7" id="KW-0375">Hydrogen ion transport</keyword>
<evidence type="ECO:0000256" key="2">
    <source>
        <dbReference type="ARBA" id="ARBA00022448"/>
    </source>
</evidence>
<dbReference type="EMBL" id="JAYJLD010000018">
    <property type="protein sequence ID" value="MEB3102518.1"/>
    <property type="molecule type" value="Genomic_DNA"/>
</dbReference>
<proteinExistence type="inferred from homology"/>
<dbReference type="InterPro" id="IPR026015">
    <property type="entry name" value="ATP_synth_OSCP/delta_N_sf"/>
</dbReference>